<accession>A0ABY8G7L2</accession>
<gene>
    <name evidence="2" type="ORF">O1Q98_01055</name>
</gene>
<sequence>MADINITLSIPGAGMGGGLGGAGGVGGADSLGNALGGNGPGGKKSTAQENQLLEALAVVLTALLPTLLNGAAGQGNSGAGGGLGGAGGVGAGAGNGLGADTGGGLGGASGLGGGLDSGLGGGLGNSASGSQGQNGLTDILTKLLDMLIPKNGASGAQGAGGAGGGDALSGAQGAGGAGGAGGTQGLEDLSKSLLQDSGANGLSNGISPTQDGGGQISDNPLLKILLALVALLMENQKNQFGQPQGDAAGGSGAPVSGAPAASAAGSAPASTGTTAPATGGSAPKTGGVSGSNTDNNTLGFGKNTASPGGDALSGQSPSPLASGAALPTF</sequence>
<feature type="compositionally biased region" description="Polar residues" evidence="1">
    <location>
        <begin position="290"/>
        <end position="306"/>
    </location>
</feature>
<dbReference type="Proteomes" id="UP001219630">
    <property type="component" value="Chromosome"/>
</dbReference>
<dbReference type="EMBL" id="CP114280">
    <property type="protein sequence ID" value="WFN55951.1"/>
    <property type="molecule type" value="Genomic_DNA"/>
</dbReference>
<evidence type="ECO:0000256" key="1">
    <source>
        <dbReference type="SAM" id="MobiDB-lite"/>
    </source>
</evidence>
<name>A0ABY8G7L2_9GAMM</name>
<reference evidence="2 3" key="1">
    <citation type="submission" date="2022-12" db="EMBL/GenBank/DDBJ databases">
        <title>Complete genome sequencing of Dickeya lacustris type strain LMG30899.</title>
        <authorList>
            <person name="Dobhal S."/>
            <person name="Arizala D."/>
            <person name="Arif M."/>
        </authorList>
    </citation>
    <scope>NUCLEOTIDE SEQUENCE [LARGE SCALE GENOMIC DNA]</scope>
    <source>
        <strain evidence="2 3">LMG30899</strain>
    </source>
</reference>
<feature type="compositionally biased region" description="Low complexity" evidence="1">
    <location>
        <begin position="253"/>
        <end position="286"/>
    </location>
</feature>
<evidence type="ECO:0000313" key="2">
    <source>
        <dbReference type="EMBL" id="WFN55951.1"/>
    </source>
</evidence>
<organism evidence="2 3">
    <name type="scientific">Dickeya lacustris</name>
    <dbReference type="NCBI Taxonomy" id="2259638"/>
    <lineage>
        <taxon>Bacteria</taxon>
        <taxon>Pseudomonadati</taxon>
        <taxon>Pseudomonadota</taxon>
        <taxon>Gammaproteobacteria</taxon>
        <taxon>Enterobacterales</taxon>
        <taxon>Pectobacteriaceae</taxon>
        <taxon>Dickeya</taxon>
    </lineage>
</organism>
<proteinExistence type="predicted"/>
<protein>
    <submittedName>
        <fullName evidence="2">Type III effector protein</fullName>
    </submittedName>
</protein>
<dbReference type="RefSeq" id="WP_240632755.1">
    <property type="nucleotide sequence ID" value="NZ_CP114280.1"/>
</dbReference>
<feature type="region of interest" description="Disordered" evidence="1">
    <location>
        <begin position="241"/>
        <end position="329"/>
    </location>
</feature>
<evidence type="ECO:0000313" key="3">
    <source>
        <dbReference type="Proteomes" id="UP001219630"/>
    </source>
</evidence>
<keyword evidence="3" id="KW-1185">Reference proteome</keyword>